<gene>
    <name evidence="2" type="ORF">HUG12_03230</name>
</gene>
<proteinExistence type="predicted"/>
<accession>A0A7D5L918</accession>
<feature type="region of interest" description="Disordered" evidence="1">
    <location>
        <begin position="160"/>
        <end position="217"/>
    </location>
</feature>
<dbReference type="GeneID" id="56036439"/>
<dbReference type="KEGG" id="halu:HUG12_03230"/>
<feature type="compositionally biased region" description="Low complexity" evidence="1">
    <location>
        <begin position="181"/>
        <end position="200"/>
    </location>
</feature>
<dbReference type="RefSeq" id="WP_179267397.1">
    <property type="nucleotide sequence ID" value="NZ_CP058579.1"/>
</dbReference>
<feature type="compositionally biased region" description="Gly residues" evidence="1">
    <location>
        <begin position="170"/>
        <end position="180"/>
    </location>
</feature>
<reference evidence="2 3" key="1">
    <citation type="submission" date="2020-06" db="EMBL/GenBank/DDBJ databases">
        <title>NJ-3-1, isolated from saline soil.</title>
        <authorList>
            <person name="Cui H.L."/>
            <person name="Shi X."/>
        </authorList>
    </citation>
    <scope>NUCLEOTIDE SEQUENCE [LARGE SCALE GENOMIC DNA]</scope>
    <source>
        <strain evidence="2 3">NJ-3-1</strain>
    </source>
</reference>
<evidence type="ECO:0000313" key="3">
    <source>
        <dbReference type="Proteomes" id="UP000509626"/>
    </source>
</evidence>
<evidence type="ECO:0000256" key="1">
    <source>
        <dbReference type="SAM" id="MobiDB-lite"/>
    </source>
</evidence>
<organism evidence="2 3">
    <name type="scientific">Halorarum salinum</name>
    <dbReference type="NCBI Taxonomy" id="2743089"/>
    <lineage>
        <taxon>Archaea</taxon>
        <taxon>Methanobacteriati</taxon>
        <taxon>Methanobacteriota</taxon>
        <taxon>Stenosarchaea group</taxon>
        <taxon>Halobacteria</taxon>
        <taxon>Halobacteriales</taxon>
        <taxon>Haloferacaceae</taxon>
        <taxon>Halorarum</taxon>
    </lineage>
</organism>
<dbReference type="OrthoDB" id="342623at2157"/>
<evidence type="ECO:0000313" key="2">
    <source>
        <dbReference type="EMBL" id="QLG60811.1"/>
    </source>
</evidence>
<dbReference type="AlphaFoldDB" id="A0A7D5L918"/>
<sequence length="217" mass="21380">MVSRTTAIVIALLAFVGGAAAGGVTTAVAIDDPFAEQPDAGLNGFETTAVGCVDPTEPGAVDRTESAPNGSGQNLTLRENLTVAGPDVSLDARFDRIAPETFMLDVRTVRDGDAGTCEAGRAEARFAANLTVPADYTLVLLHDGEYVGVNYASSDAIGGSAGAGRSVSGGDSGGSSGGADGATPDGTPTDATPTDGASTGEPTAHGTEADGTAETES</sequence>
<feature type="compositionally biased region" description="Low complexity" evidence="1">
    <location>
        <begin position="160"/>
        <end position="169"/>
    </location>
</feature>
<name>A0A7D5L918_9EURY</name>
<keyword evidence="3" id="KW-1185">Reference proteome</keyword>
<dbReference type="Proteomes" id="UP000509626">
    <property type="component" value="Chromosome"/>
</dbReference>
<dbReference type="EMBL" id="CP058579">
    <property type="protein sequence ID" value="QLG60811.1"/>
    <property type="molecule type" value="Genomic_DNA"/>
</dbReference>
<protein>
    <submittedName>
        <fullName evidence="2">Uncharacterized protein</fullName>
    </submittedName>
</protein>